<dbReference type="Proteomes" id="UP001321481">
    <property type="component" value="Unassembled WGS sequence"/>
</dbReference>
<gene>
    <name evidence="1" type="ORF">QNI14_13080</name>
</gene>
<dbReference type="EMBL" id="JASJND010000007">
    <property type="protein sequence ID" value="MDJ1115380.1"/>
    <property type="molecule type" value="Genomic_DNA"/>
</dbReference>
<evidence type="ECO:0000313" key="2">
    <source>
        <dbReference type="Proteomes" id="UP001321481"/>
    </source>
</evidence>
<accession>A0ABT6ZI28</accession>
<sequence>MTDPLDDTGQPECPTCGTVMREIDGGYECGWDGTRIDIPWVERPTGGDDLPGFG</sequence>
<protein>
    <submittedName>
        <fullName evidence="1">Uncharacterized protein</fullName>
    </submittedName>
</protein>
<comment type="caution">
    <text evidence="1">The sequence shown here is derived from an EMBL/GenBank/DDBJ whole genome shotgun (WGS) entry which is preliminary data.</text>
</comment>
<reference evidence="1 2" key="1">
    <citation type="submission" date="2023-05" db="EMBL/GenBank/DDBJ databases">
        <title>Microbacterium dauci sp.nov., Isolated from Carrot Rhizosphere Soil.</title>
        <authorList>
            <person name="Xiao Z."/>
            <person name="Zheng J."/>
        </authorList>
    </citation>
    <scope>NUCLEOTIDE SEQUENCE [LARGE SCALE GENOMIC DNA]</scope>
    <source>
        <strain evidence="1 2">LX3-4</strain>
    </source>
</reference>
<proteinExistence type="predicted"/>
<organism evidence="1 2">
    <name type="scientific">Microbacterium dauci</name>
    <dbReference type="NCBI Taxonomy" id="3048008"/>
    <lineage>
        <taxon>Bacteria</taxon>
        <taxon>Bacillati</taxon>
        <taxon>Actinomycetota</taxon>
        <taxon>Actinomycetes</taxon>
        <taxon>Micrococcales</taxon>
        <taxon>Microbacteriaceae</taxon>
        <taxon>Microbacterium</taxon>
    </lineage>
</organism>
<evidence type="ECO:0000313" key="1">
    <source>
        <dbReference type="EMBL" id="MDJ1115380.1"/>
    </source>
</evidence>
<dbReference type="RefSeq" id="WP_283717058.1">
    <property type="nucleotide sequence ID" value="NZ_JASJND010000007.1"/>
</dbReference>
<name>A0ABT6ZI28_9MICO</name>
<keyword evidence="2" id="KW-1185">Reference proteome</keyword>